<evidence type="ECO:0000259" key="2">
    <source>
        <dbReference type="Pfam" id="PF03976"/>
    </source>
</evidence>
<dbReference type="SUPFAM" id="SSF52540">
    <property type="entry name" value="P-loop containing nucleoside triphosphate hydrolases"/>
    <property type="match status" value="2"/>
</dbReference>
<feature type="compositionally biased region" description="Basic residues" evidence="1">
    <location>
        <begin position="250"/>
        <end position="263"/>
    </location>
</feature>
<comment type="caution">
    <text evidence="3">The sequence shown here is derived from an EMBL/GenBank/DDBJ whole genome shotgun (WGS) entry which is preliminary data.</text>
</comment>
<sequence length="494" mass="57808">MVVSDQTTALSIPPAPRAKLGKAEYKQRVAAVRATLLRLQFQLRDADFPVLLVFGGVDGGGKHETINLLNEWLDPRYLKTMAYTAPSAEEQQRPRLWRYWRDLPVRGRIGLVLSGWYTQPLLDFVHHRSDAQRFKQQLEQVQQFEKTLADDGTLILKFWMHLSAEQQQRRLHKLAENPLTIWQIKPQDWKHLHLYQRFIEASRSLLQATHGAHAPWQVIDGSQARERHLEVAECLAQHLQQALEQQRPAPQRRRFRPTSKRQLSHTDLNSSLGKAEYLERLKKAQSQLLRLQQLALHTQQSTIIVFEGWDAAGKGGAIRRLVRPLDARQYKLIPVAAPNDEERARHYLWRFWQHLPRAGHLCVFDRSWYGRVLVERVEGFAATQEWQRAYQEIQHFEHALVESGVRLIKFWLHISDEEQLARFKARQADPLKSWKLTDEDWRNREQRAAYSQAVEDMLARTSSAQAPWVVVAANDKRHARVQVIESVCRHMLRY</sequence>
<dbReference type="Pfam" id="PF03976">
    <property type="entry name" value="PPK2"/>
    <property type="match status" value="2"/>
</dbReference>
<gene>
    <name evidence="3" type="ORF">ATO7_06625</name>
</gene>
<dbReference type="GO" id="GO:0006797">
    <property type="term" value="P:polyphosphate metabolic process"/>
    <property type="evidence" value="ECO:0007669"/>
    <property type="project" value="InterPro"/>
</dbReference>
<proteinExistence type="predicted"/>
<evidence type="ECO:0000256" key="1">
    <source>
        <dbReference type="SAM" id="MobiDB-lite"/>
    </source>
</evidence>
<dbReference type="NCBIfam" id="TIGR03708">
    <property type="entry name" value="poly_P_AMP_trns"/>
    <property type="match status" value="1"/>
</dbReference>
<protein>
    <recommendedName>
        <fullName evidence="2">Polyphosphate kinase-2-related domain-containing protein</fullName>
    </recommendedName>
</protein>
<evidence type="ECO:0000313" key="4">
    <source>
        <dbReference type="Proteomes" id="UP000192342"/>
    </source>
</evidence>
<feature type="region of interest" description="Disordered" evidence="1">
    <location>
        <begin position="242"/>
        <end position="266"/>
    </location>
</feature>
<evidence type="ECO:0000313" key="3">
    <source>
        <dbReference type="EMBL" id="ORE89534.1"/>
    </source>
</evidence>
<organism evidence="3 4">
    <name type="scientific">Oceanococcus atlanticus</name>
    <dbReference type="NCBI Taxonomy" id="1317117"/>
    <lineage>
        <taxon>Bacteria</taxon>
        <taxon>Pseudomonadati</taxon>
        <taxon>Pseudomonadota</taxon>
        <taxon>Gammaproteobacteria</taxon>
        <taxon>Chromatiales</taxon>
        <taxon>Oceanococcaceae</taxon>
        <taxon>Oceanococcus</taxon>
    </lineage>
</organism>
<dbReference type="PANTHER" id="PTHR34383:SF3">
    <property type="entry name" value="POLYPHOSPHATE:AMP PHOSPHOTRANSFERASE"/>
    <property type="match status" value="1"/>
</dbReference>
<dbReference type="InterPro" id="IPR027417">
    <property type="entry name" value="P-loop_NTPase"/>
</dbReference>
<reference evidence="3 4" key="1">
    <citation type="submission" date="2013-04" db="EMBL/GenBank/DDBJ databases">
        <title>Oceanococcus atlanticus 22II-S10r2 Genome Sequencing.</title>
        <authorList>
            <person name="Lai Q."/>
            <person name="Li G."/>
            <person name="Shao Z."/>
        </authorList>
    </citation>
    <scope>NUCLEOTIDE SEQUENCE [LARGE SCALE GENOMIC DNA]</scope>
    <source>
        <strain evidence="3 4">22II-S10r2</strain>
    </source>
</reference>
<dbReference type="Proteomes" id="UP000192342">
    <property type="component" value="Unassembled WGS sequence"/>
</dbReference>
<dbReference type="Gene3D" id="3.40.50.300">
    <property type="entry name" value="P-loop containing nucleotide triphosphate hydrolases"/>
    <property type="match status" value="2"/>
</dbReference>
<keyword evidence="4" id="KW-1185">Reference proteome</keyword>
<accession>A0A1Y1SIP8</accession>
<dbReference type="AlphaFoldDB" id="A0A1Y1SIP8"/>
<name>A0A1Y1SIP8_9GAMM</name>
<feature type="domain" description="Polyphosphate kinase-2-related" evidence="2">
    <location>
        <begin position="20"/>
        <end position="245"/>
    </location>
</feature>
<dbReference type="InterPro" id="IPR022488">
    <property type="entry name" value="PPK2-related"/>
</dbReference>
<dbReference type="EMBL" id="AQQV01000001">
    <property type="protein sequence ID" value="ORE89534.1"/>
    <property type="molecule type" value="Genomic_DNA"/>
</dbReference>
<dbReference type="STRING" id="1317117.ATO7_06625"/>
<dbReference type="InterPro" id="IPR022489">
    <property type="entry name" value="PolyP_AMP_Tfrase"/>
</dbReference>
<dbReference type="PANTHER" id="PTHR34383">
    <property type="entry name" value="POLYPHOSPHATE:AMP PHOSPHOTRANSFERASE-RELATED"/>
    <property type="match status" value="1"/>
</dbReference>
<dbReference type="GO" id="GO:0043751">
    <property type="term" value="F:polyphosphate:AMP phosphotransferase activity"/>
    <property type="evidence" value="ECO:0007669"/>
    <property type="project" value="InterPro"/>
</dbReference>
<feature type="domain" description="Polyphosphate kinase-2-related" evidence="2">
    <location>
        <begin position="273"/>
        <end position="490"/>
    </location>
</feature>